<organism evidence="5 6">
    <name type="scientific">Orenia metallireducens</name>
    <dbReference type="NCBI Taxonomy" id="1413210"/>
    <lineage>
        <taxon>Bacteria</taxon>
        <taxon>Bacillati</taxon>
        <taxon>Bacillota</taxon>
        <taxon>Clostridia</taxon>
        <taxon>Halanaerobiales</taxon>
        <taxon>Halobacteroidaceae</taxon>
        <taxon>Orenia</taxon>
    </lineage>
</organism>
<evidence type="ECO:0000256" key="2">
    <source>
        <dbReference type="ARBA" id="ARBA00022729"/>
    </source>
</evidence>
<dbReference type="PANTHER" id="PTHR30483">
    <property type="entry name" value="LEUCINE-SPECIFIC-BINDING PROTEIN"/>
    <property type="match status" value="1"/>
</dbReference>
<evidence type="ECO:0000259" key="4">
    <source>
        <dbReference type="Pfam" id="PF13458"/>
    </source>
</evidence>
<keyword evidence="2 3" id="KW-0732">Signal</keyword>
<evidence type="ECO:0000313" key="6">
    <source>
        <dbReference type="Proteomes" id="UP000219573"/>
    </source>
</evidence>
<evidence type="ECO:0000256" key="3">
    <source>
        <dbReference type="SAM" id="SignalP"/>
    </source>
</evidence>
<feature type="chain" id="PRO_5039361364" evidence="3">
    <location>
        <begin position="26"/>
        <end position="419"/>
    </location>
</feature>
<dbReference type="Gene3D" id="3.40.50.2300">
    <property type="match status" value="2"/>
</dbReference>
<feature type="domain" description="Leucine-binding protein" evidence="4">
    <location>
        <begin position="43"/>
        <end position="372"/>
    </location>
</feature>
<dbReference type="RefSeq" id="WP_097019000.1">
    <property type="nucleotide sequence ID" value="NZ_OBDZ01000027.1"/>
</dbReference>
<dbReference type="CDD" id="cd06346">
    <property type="entry name" value="PBP1_ABC_ligand_binding-like"/>
    <property type="match status" value="1"/>
</dbReference>
<protein>
    <submittedName>
        <fullName evidence="5">Amino acid/amide ABC transporter substrate-binding protein, HAAT family</fullName>
    </submittedName>
</protein>
<dbReference type="SUPFAM" id="SSF53822">
    <property type="entry name" value="Periplasmic binding protein-like I"/>
    <property type="match status" value="1"/>
</dbReference>
<keyword evidence="6" id="KW-1185">Reference proteome</keyword>
<evidence type="ECO:0000256" key="1">
    <source>
        <dbReference type="ARBA" id="ARBA00010062"/>
    </source>
</evidence>
<dbReference type="InterPro" id="IPR028081">
    <property type="entry name" value="Leu-bd"/>
</dbReference>
<dbReference type="Pfam" id="PF13458">
    <property type="entry name" value="Peripla_BP_6"/>
    <property type="match status" value="1"/>
</dbReference>
<dbReference type="PROSITE" id="PS51257">
    <property type="entry name" value="PROKAR_LIPOPROTEIN"/>
    <property type="match status" value="1"/>
</dbReference>
<feature type="signal peptide" evidence="3">
    <location>
        <begin position="1"/>
        <end position="25"/>
    </location>
</feature>
<name>A0A285I124_9FIRM</name>
<dbReference type="PANTHER" id="PTHR30483:SF6">
    <property type="entry name" value="PERIPLASMIC BINDING PROTEIN OF ABC TRANSPORTER FOR NATURAL AMINO ACIDS"/>
    <property type="match status" value="1"/>
</dbReference>
<dbReference type="OrthoDB" id="9783240at2"/>
<evidence type="ECO:0000313" key="5">
    <source>
        <dbReference type="EMBL" id="SNY40746.1"/>
    </source>
</evidence>
<accession>A0A285I124</accession>
<reference evidence="6" key="1">
    <citation type="submission" date="2017-09" db="EMBL/GenBank/DDBJ databases">
        <authorList>
            <person name="Varghese N."/>
            <person name="Submissions S."/>
        </authorList>
    </citation>
    <scope>NUCLEOTIDE SEQUENCE [LARGE SCALE GENOMIC DNA]</scope>
    <source>
        <strain evidence="6">MSL47</strain>
    </source>
</reference>
<dbReference type="EMBL" id="OBDZ01000027">
    <property type="protein sequence ID" value="SNY40746.1"/>
    <property type="molecule type" value="Genomic_DNA"/>
</dbReference>
<sequence>MFKKRKFILSIILSLVLALLLTACGGNVEKTAKKEEATSKEVIKVGTLVPLTGGLASYGQFCQQATILAEELINEQGGLLDGKKLKLVHMDTQTNPQAGVDAAQKLVSINNVPAFVGALSSGVSIPVAESVAVPNQVVQISPSSTSPVITGLDDNDFVFRTVPSDSLQGIVAGDLAVDLGYKKMAIIYVNNDYGKGLSEAVTAEFEQKSGTITSSIGFEPNKASYRGELQKAAEGDPEVLYLIAYTDDGGTTIIRQSLEGGFFDKFLFSDGLKAPEVAEGIEKYLEGTYGTAPTSMPGGNGPELFKAAYKKEFGKIPPKPYMDTSYDATFVIALGIEKAGKADGPAIQKALRELLSLDGVPVTVNEWSKAKQLIKEGKKIRYEGASGPVFFNEAGDVQGAIGIWKISNGDIVSEDVIVK</sequence>
<gene>
    <name evidence="5" type="ORF">SAMN06265827_12738</name>
</gene>
<proteinExistence type="inferred from homology"/>
<dbReference type="InterPro" id="IPR028082">
    <property type="entry name" value="Peripla_BP_I"/>
</dbReference>
<dbReference type="InterPro" id="IPR051010">
    <property type="entry name" value="BCAA_transport"/>
</dbReference>
<dbReference type="Proteomes" id="UP000219573">
    <property type="component" value="Unassembled WGS sequence"/>
</dbReference>
<dbReference type="AlphaFoldDB" id="A0A285I124"/>
<comment type="similarity">
    <text evidence="1">Belongs to the leucine-binding protein family.</text>
</comment>